<dbReference type="EMBL" id="PYMA01000007">
    <property type="protein sequence ID" value="PSW19163.1"/>
    <property type="molecule type" value="Genomic_DNA"/>
</dbReference>
<dbReference type="SUPFAM" id="SSF52540">
    <property type="entry name" value="P-loop containing nucleoside triphosphate hydrolases"/>
    <property type="match status" value="1"/>
</dbReference>
<name>A0A2T3NS96_9GAMM</name>
<dbReference type="RefSeq" id="WP_036831064.1">
    <property type="nucleotide sequence ID" value="NZ_JGVO01001571.1"/>
</dbReference>
<gene>
    <name evidence="1" type="ORF">C9I98_12375</name>
</gene>
<dbReference type="GO" id="GO:0004713">
    <property type="term" value="F:protein tyrosine kinase activity"/>
    <property type="evidence" value="ECO:0007669"/>
    <property type="project" value="TreeGrafter"/>
</dbReference>
<dbReference type="PANTHER" id="PTHR32309:SF13">
    <property type="entry name" value="FERRIC ENTEROBACTIN TRANSPORT PROTEIN FEPE"/>
    <property type="match status" value="1"/>
</dbReference>
<evidence type="ECO:0000313" key="1">
    <source>
        <dbReference type="EMBL" id="PSW19163.1"/>
    </source>
</evidence>
<evidence type="ECO:0000313" key="2">
    <source>
        <dbReference type="Proteomes" id="UP000241771"/>
    </source>
</evidence>
<dbReference type="Gene3D" id="3.40.50.300">
    <property type="entry name" value="P-loop containing nucleotide triphosphate hydrolases"/>
    <property type="match status" value="1"/>
</dbReference>
<dbReference type="InterPro" id="IPR050445">
    <property type="entry name" value="Bact_polysacc_biosynth/exp"/>
</dbReference>
<accession>A0A2T3NS96</accession>
<organism evidence="1 2">
    <name type="scientific">Photobacterium sanctipauli</name>
    <dbReference type="NCBI Taxonomy" id="1342794"/>
    <lineage>
        <taxon>Bacteria</taxon>
        <taxon>Pseudomonadati</taxon>
        <taxon>Pseudomonadota</taxon>
        <taxon>Gammaproteobacteria</taxon>
        <taxon>Vibrionales</taxon>
        <taxon>Vibrionaceae</taxon>
        <taxon>Photobacterium</taxon>
    </lineage>
</organism>
<dbReference type="OrthoDB" id="5812594at2"/>
<sequence length="231" mass="25927">MKPWLSDEYDQLFHQIHQRSTRVITLSGASGQCGTSTHCYWLARRCAEDQHKVLLVDLDQSGTGQGMAAQPWHSDGRGETEALVHITEQLAVLPRPSHERTILDLRQPQLLFKALERWKSDYHYILCDVGTMTHTNWRNLPISAISHASDTNILCLAAGKTTESELLACVNKFEQNGIPLLGTLINDKSNPSLADEIARVLAGKARWIPTRIKAKLLDILNNNPLLQGKYQ</sequence>
<dbReference type="AlphaFoldDB" id="A0A2T3NS96"/>
<reference evidence="1 2" key="1">
    <citation type="submission" date="2018-01" db="EMBL/GenBank/DDBJ databases">
        <title>Whole genome sequencing of Histamine producing bacteria.</title>
        <authorList>
            <person name="Butler K."/>
        </authorList>
    </citation>
    <scope>NUCLEOTIDE SEQUENCE [LARGE SCALE GENOMIC DNA]</scope>
    <source>
        <strain evidence="1 2">DSM 100436</strain>
    </source>
</reference>
<dbReference type="GO" id="GO:0005886">
    <property type="term" value="C:plasma membrane"/>
    <property type="evidence" value="ECO:0007669"/>
    <property type="project" value="TreeGrafter"/>
</dbReference>
<protein>
    <recommendedName>
        <fullName evidence="3">Chromosome partitioning protein ParA</fullName>
    </recommendedName>
</protein>
<evidence type="ECO:0008006" key="3">
    <source>
        <dbReference type="Google" id="ProtNLM"/>
    </source>
</evidence>
<dbReference type="PANTHER" id="PTHR32309">
    <property type="entry name" value="TYROSINE-PROTEIN KINASE"/>
    <property type="match status" value="1"/>
</dbReference>
<keyword evidence="2" id="KW-1185">Reference proteome</keyword>
<proteinExistence type="predicted"/>
<dbReference type="InterPro" id="IPR027417">
    <property type="entry name" value="P-loop_NTPase"/>
</dbReference>
<comment type="caution">
    <text evidence="1">The sequence shown here is derived from an EMBL/GenBank/DDBJ whole genome shotgun (WGS) entry which is preliminary data.</text>
</comment>
<dbReference type="Proteomes" id="UP000241771">
    <property type="component" value="Unassembled WGS sequence"/>
</dbReference>